<dbReference type="InterPro" id="IPR013655">
    <property type="entry name" value="PAS_fold_3"/>
</dbReference>
<keyword evidence="2" id="KW-0238">DNA-binding</keyword>
<accession>A0AAP2DA93</accession>
<evidence type="ECO:0000259" key="4">
    <source>
        <dbReference type="PROSITE" id="PS50043"/>
    </source>
</evidence>
<evidence type="ECO:0000256" key="2">
    <source>
        <dbReference type="ARBA" id="ARBA00023125"/>
    </source>
</evidence>
<dbReference type="Pfam" id="PF08447">
    <property type="entry name" value="PAS_3"/>
    <property type="match status" value="1"/>
</dbReference>
<dbReference type="PRINTS" id="PR00038">
    <property type="entry name" value="HTHLUXR"/>
</dbReference>
<gene>
    <name evidence="5" type="ORF">KK078_12365</name>
</gene>
<dbReference type="Gene3D" id="3.30.450.20">
    <property type="entry name" value="PAS domain"/>
    <property type="match status" value="1"/>
</dbReference>
<keyword evidence="3" id="KW-0804">Transcription</keyword>
<dbReference type="EMBL" id="JAHESC010000016">
    <property type="protein sequence ID" value="MBT1687356.1"/>
    <property type="molecule type" value="Genomic_DNA"/>
</dbReference>
<name>A0AAP2DA93_9BACT</name>
<evidence type="ECO:0000313" key="6">
    <source>
        <dbReference type="Proteomes" id="UP001319180"/>
    </source>
</evidence>
<dbReference type="CDD" id="cd06170">
    <property type="entry name" value="LuxR_C_like"/>
    <property type="match status" value="1"/>
</dbReference>
<dbReference type="InterPro" id="IPR000792">
    <property type="entry name" value="Tscrpt_reg_LuxR_C"/>
</dbReference>
<evidence type="ECO:0000313" key="5">
    <source>
        <dbReference type="EMBL" id="MBT1687356.1"/>
    </source>
</evidence>
<proteinExistence type="predicted"/>
<organism evidence="5 6">
    <name type="scientific">Dawidia soli</name>
    <dbReference type="NCBI Taxonomy" id="2782352"/>
    <lineage>
        <taxon>Bacteria</taxon>
        <taxon>Pseudomonadati</taxon>
        <taxon>Bacteroidota</taxon>
        <taxon>Cytophagia</taxon>
        <taxon>Cytophagales</taxon>
        <taxon>Chryseotaleaceae</taxon>
        <taxon>Dawidia</taxon>
    </lineage>
</organism>
<dbReference type="PANTHER" id="PTHR44688">
    <property type="entry name" value="DNA-BINDING TRANSCRIPTIONAL ACTIVATOR DEVR_DOSR"/>
    <property type="match status" value="1"/>
</dbReference>
<feature type="domain" description="HTH luxR-type" evidence="4">
    <location>
        <begin position="181"/>
        <end position="246"/>
    </location>
</feature>
<dbReference type="PROSITE" id="PS50043">
    <property type="entry name" value="HTH_LUXR_2"/>
    <property type="match status" value="1"/>
</dbReference>
<keyword evidence="6" id="KW-1185">Reference proteome</keyword>
<dbReference type="GO" id="GO:0003677">
    <property type="term" value="F:DNA binding"/>
    <property type="evidence" value="ECO:0007669"/>
    <property type="project" value="UniProtKB-KW"/>
</dbReference>
<dbReference type="RefSeq" id="WP_254090587.1">
    <property type="nucleotide sequence ID" value="NZ_JAHESC010000016.1"/>
</dbReference>
<dbReference type="SUPFAM" id="SSF46894">
    <property type="entry name" value="C-terminal effector domain of the bipartite response regulators"/>
    <property type="match status" value="1"/>
</dbReference>
<comment type="caution">
    <text evidence="5">The sequence shown here is derived from an EMBL/GenBank/DDBJ whole genome shotgun (WGS) entry which is preliminary data.</text>
</comment>
<evidence type="ECO:0000256" key="1">
    <source>
        <dbReference type="ARBA" id="ARBA00023015"/>
    </source>
</evidence>
<dbReference type="Proteomes" id="UP001319180">
    <property type="component" value="Unassembled WGS sequence"/>
</dbReference>
<dbReference type="InterPro" id="IPR036388">
    <property type="entry name" value="WH-like_DNA-bd_sf"/>
</dbReference>
<evidence type="ECO:0000256" key="3">
    <source>
        <dbReference type="ARBA" id="ARBA00023163"/>
    </source>
</evidence>
<dbReference type="PROSITE" id="PS00622">
    <property type="entry name" value="HTH_LUXR_1"/>
    <property type="match status" value="1"/>
</dbReference>
<reference evidence="5 6" key="1">
    <citation type="submission" date="2021-05" db="EMBL/GenBank/DDBJ databases">
        <title>A Polyphasic approach of four new species of the genus Ohtaekwangia: Ohtaekwangia histidinii sp. nov., Ohtaekwangia cretensis sp. nov., Ohtaekwangia indiensis sp. nov., Ohtaekwangia reichenbachii sp. nov. from diverse environment.</title>
        <authorList>
            <person name="Octaviana S."/>
        </authorList>
    </citation>
    <scope>NUCLEOTIDE SEQUENCE [LARGE SCALE GENOMIC DNA]</scope>
    <source>
        <strain evidence="5 6">PWU37</strain>
    </source>
</reference>
<dbReference type="PANTHER" id="PTHR44688:SF16">
    <property type="entry name" value="DNA-BINDING TRANSCRIPTIONAL ACTIVATOR DEVR_DOSR"/>
    <property type="match status" value="1"/>
</dbReference>
<dbReference type="Pfam" id="PF00196">
    <property type="entry name" value="GerE"/>
    <property type="match status" value="1"/>
</dbReference>
<dbReference type="InterPro" id="IPR016032">
    <property type="entry name" value="Sig_transdc_resp-reg_C-effctor"/>
</dbReference>
<protein>
    <submittedName>
        <fullName evidence="5">PAS domain-containing protein</fullName>
    </submittedName>
</protein>
<dbReference type="SMART" id="SM00421">
    <property type="entry name" value="HTH_LUXR"/>
    <property type="match status" value="1"/>
</dbReference>
<dbReference type="AlphaFoldDB" id="A0AAP2DA93"/>
<sequence length="248" mass="29057">MEKRQASDEKASPSRTPAKEFFQTETDLQTIMGYTHMLEQFYPDKVIQICRQHHEAAFYVSKNCKEFWGIAAKRMKFLTMSEYLDLIHPEDIASMSGVQRLMDEHSAGYDPSQLRFTLIYRMKGPDGQYHAIEDEKVVIKTSSGNYAHFCTYTKTAEKVTATLDVYQLFNSKKVRIKRYILRDRQEDFSAREMDIIKLIDKGFSNAEISDQLSLSIFTVKNHKQRLFRKTHVKNTMELLRFARPKNIV</sequence>
<dbReference type="Gene3D" id="1.10.10.10">
    <property type="entry name" value="Winged helix-like DNA-binding domain superfamily/Winged helix DNA-binding domain"/>
    <property type="match status" value="1"/>
</dbReference>
<dbReference type="GO" id="GO:0006355">
    <property type="term" value="P:regulation of DNA-templated transcription"/>
    <property type="evidence" value="ECO:0007669"/>
    <property type="project" value="InterPro"/>
</dbReference>
<keyword evidence="1" id="KW-0805">Transcription regulation</keyword>